<accession>A0A6J4LEB8</accession>
<protein>
    <recommendedName>
        <fullName evidence="2">DUF1697 domain-containing protein</fullName>
    </recommendedName>
</protein>
<sequence length="189" mass="20550">MGTPDPSASLHRHVALLRAVNVGKRQVRMAALREWLEDAGYAGVETHIQTGNVKVETPVASSAEVGAALEELLLERTGFEVRCIMLTPEELRQVHDDALAIEPPPFAGGPEERRYVVFLADPPSTADAEAMAAYDETDERAVAIGRAVHLWIAGTFHEAKVFGRFRAGLDPGTNRNLTVVRTLATKWGA</sequence>
<dbReference type="SUPFAM" id="SSF160379">
    <property type="entry name" value="SP0830-like"/>
    <property type="match status" value="1"/>
</dbReference>
<evidence type="ECO:0000313" key="1">
    <source>
        <dbReference type="EMBL" id="CAA9330923.1"/>
    </source>
</evidence>
<dbReference type="Gene3D" id="3.30.70.1280">
    <property type="entry name" value="SP0830-like domains"/>
    <property type="match status" value="1"/>
</dbReference>
<evidence type="ECO:0008006" key="2">
    <source>
        <dbReference type="Google" id="ProtNLM"/>
    </source>
</evidence>
<dbReference type="PANTHER" id="PTHR36439:SF1">
    <property type="entry name" value="DUF1697 DOMAIN-CONTAINING PROTEIN"/>
    <property type="match status" value="1"/>
</dbReference>
<dbReference type="Pfam" id="PF08002">
    <property type="entry name" value="DUF1697"/>
    <property type="match status" value="1"/>
</dbReference>
<organism evidence="1">
    <name type="scientific">uncultured Nocardioidaceae bacterium</name>
    <dbReference type="NCBI Taxonomy" id="253824"/>
    <lineage>
        <taxon>Bacteria</taxon>
        <taxon>Bacillati</taxon>
        <taxon>Actinomycetota</taxon>
        <taxon>Actinomycetes</taxon>
        <taxon>Propionibacteriales</taxon>
        <taxon>Nocardioidaceae</taxon>
        <taxon>environmental samples</taxon>
    </lineage>
</organism>
<dbReference type="EMBL" id="CADCUF010000129">
    <property type="protein sequence ID" value="CAA9330923.1"/>
    <property type="molecule type" value="Genomic_DNA"/>
</dbReference>
<dbReference type="InterPro" id="IPR012545">
    <property type="entry name" value="DUF1697"/>
</dbReference>
<dbReference type="AlphaFoldDB" id="A0A6J4LEB8"/>
<proteinExistence type="predicted"/>
<gene>
    <name evidence="1" type="ORF">AVDCRST_MAG24-803</name>
</gene>
<name>A0A6J4LEB8_9ACTN</name>
<reference evidence="1" key="1">
    <citation type="submission" date="2020-02" db="EMBL/GenBank/DDBJ databases">
        <authorList>
            <person name="Meier V. D."/>
        </authorList>
    </citation>
    <scope>NUCLEOTIDE SEQUENCE</scope>
    <source>
        <strain evidence="1">AVDCRST_MAG24</strain>
    </source>
</reference>
<dbReference type="PIRSF" id="PIRSF008502">
    <property type="entry name" value="UCP008502"/>
    <property type="match status" value="1"/>
</dbReference>
<dbReference type="PANTHER" id="PTHR36439">
    <property type="entry name" value="BLL4334 PROTEIN"/>
    <property type="match status" value="1"/>
</dbReference>